<sequence>LQQEISQHGSLPLPSACRTQQWLRHLVGQSQSLQFVQLRMLNIGSGQRQRQQHMLHQQTNDSLEWLALVPEQLVRHTLRPHS</sequence>
<dbReference type="AlphaFoldDB" id="A0A0N4X7B2"/>
<protein>
    <submittedName>
        <fullName evidence="1">Alpha/beta hydrolase</fullName>
    </submittedName>
</protein>
<evidence type="ECO:0000313" key="1">
    <source>
        <dbReference type="WBParaSite" id="HPLM_0002025401-mRNA-1"/>
    </source>
</evidence>
<proteinExistence type="predicted"/>
<dbReference type="WBParaSite" id="HPLM_0002025401-mRNA-1">
    <property type="protein sequence ID" value="HPLM_0002025401-mRNA-1"/>
    <property type="gene ID" value="HPLM_0002025401"/>
</dbReference>
<organism evidence="1">
    <name type="scientific">Haemonchus placei</name>
    <name type="common">Barber's pole worm</name>
    <dbReference type="NCBI Taxonomy" id="6290"/>
    <lineage>
        <taxon>Eukaryota</taxon>
        <taxon>Metazoa</taxon>
        <taxon>Ecdysozoa</taxon>
        <taxon>Nematoda</taxon>
        <taxon>Chromadorea</taxon>
        <taxon>Rhabditida</taxon>
        <taxon>Rhabditina</taxon>
        <taxon>Rhabditomorpha</taxon>
        <taxon>Strongyloidea</taxon>
        <taxon>Trichostrongylidae</taxon>
        <taxon>Haemonchus</taxon>
    </lineage>
</organism>
<reference evidence="1" key="1">
    <citation type="submission" date="2017-02" db="UniProtKB">
        <authorList>
            <consortium name="WormBaseParasite"/>
        </authorList>
    </citation>
    <scope>IDENTIFICATION</scope>
</reference>
<name>A0A0N4X7B2_HAEPC</name>
<accession>A0A0N4X7B2</accession>